<organism evidence="2 3">
    <name type="scientific">Ruminococcus gauvreauii</name>
    <dbReference type="NCBI Taxonomy" id="438033"/>
    <lineage>
        <taxon>Bacteria</taxon>
        <taxon>Bacillati</taxon>
        <taxon>Bacillota</taxon>
        <taxon>Clostridia</taxon>
        <taxon>Eubacteriales</taxon>
        <taxon>Oscillospiraceae</taxon>
        <taxon>Ruminococcus</taxon>
    </lineage>
</organism>
<protein>
    <submittedName>
        <fullName evidence="2">Nucleotidyltransferase family protein</fullName>
    </submittedName>
</protein>
<dbReference type="PROSITE" id="PS51257">
    <property type="entry name" value="PROKAR_LIPOPROTEIN"/>
    <property type="match status" value="1"/>
</dbReference>
<dbReference type="Gene3D" id="3.90.550.10">
    <property type="entry name" value="Spore Coat Polysaccharide Biosynthesis Protein SpsA, Chain A"/>
    <property type="match status" value="1"/>
</dbReference>
<evidence type="ECO:0000313" key="2">
    <source>
        <dbReference type="EMBL" id="UWP58695.1"/>
    </source>
</evidence>
<evidence type="ECO:0000313" key="3">
    <source>
        <dbReference type="Proteomes" id="UP001060164"/>
    </source>
</evidence>
<name>A0ABY5VDW3_9FIRM</name>
<proteinExistence type="predicted"/>
<keyword evidence="3" id="KW-1185">Reference proteome</keyword>
<dbReference type="InterPro" id="IPR025877">
    <property type="entry name" value="MobA-like_NTP_Trfase"/>
</dbReference>
<gene>
    <name evidence="2" type="ORF">NQ502_15140</name>
</gene>
<dbReference type="Pfam" id="PF12804">
    <property type="entry name" value="NTP_transf_3"/>
    <property type="match status" value="1"/>
</dbReference>
<dbReference type="PANTHER" id="PTHR43777:SF1">
    <property type="entry name" value="MOLYBDENUM COFACTOR CYTIDYLYLTRANSFERASE"/>
    <property type="match status" value="1"/>
</dbReference>
<dbReference type="SUPFAM" id="SSF53448">
    <property type="entry name" value="Nucleotide-diphospho-sugar transferases"/>
    <property type="match status" value="1"/>
</dbReference>
<dbReference type="RefSeq" id="WP_049898197.1">
    <property type="nucleotide sequence ID" value="NZ_CABLBR010000018.1"/>
</dbReference>
<sequence length="207" mass="23822">MKNTYENYTVVIVAAGCSRRMKKFKPLLPLGDGCILESTINSFRRAGFGNIEVVVGYQRHKVIPLLRKMKVHYSENKDYDETDMMESVRIGIRAVRPETQGILFCPGDVPLIAPETIVRVAETFQEKQPKLLIPTYRGKPGHPPMFSGEIMREILEYRGEEGLRGVFRRYGDSTCFLEVDDEEILQDTDLPTDYERLLRAYELRQKG</sequence>
<evidence type="ECO:0000259" key="1">
    <source>
        <dbReference type="Pfam" id="PF12804"/>
    </source>
</evidence>
<dbReference type="InterPro" id="IPR029044">
    <property type="entry name" value="Nucleotide-diphossugar_trans"/>
</dbReference>
<dbReference type="Proteomes" id="UP001060164">
    <property type="component" value="Chromosome"/>
</dbReference>
<feature type="domain" description="MobA-like NTP transferase" evidence="1">
    <location>
        <begin position="10"/>
        <end position="170"/>
    </location>
</feature>
<dbReference type="PANTHER" id="PTHR43777">
    <property type="entry name" value="MOLYBDENUM COFACTOR CYTIDYLYLTRANSFERASE"/>
    <property type="match status" value="1"/>
</dbReference>
<reference evidence="2" key="1">
    <citation type="journal article" date="2022" name="Cell">
        <title>Design, construction, and in vivo augmentation of a complex gut microbiome.</title>
        <authorList>
            <person name="Cheng A.G."/>
            <person name="Ho P.Y."/>
            <person name="Aranda-Diaz A."/>
            <person name="Jain S."/>
            <person name="Yu F.B."/>
            <person name="Meng X."/>
            <person name="Wang M."/>
            <person name="Iakiviak M."/>
            <person name="Nagashima K."/>
            <person name="Zhao A."/>
            <person name="Murugkar P."/>
            <person name="Patil A."/>
            <person name="Atabakhsh K."/>
            <person name="Weakley A."/>
            <person name="Yan J."/>
            <person name="Brumbaugh A.R."/>
            <person name="Higginbottom S."/>
            <person name="Dimas A."/>
            <person name="Shiver A.L."/>
            <person name="Deutschbauer A."/>
            <person name="Neff N."/>
            <person name="Sonnenburg J.L."/>
            <person name="Huang K.C."/>
            <person name="Fischbach M.A."/>
        </authorList>
    </citation>
    <scope>NUCLEOTIDE SEQUENCE</scope>
    <source>
        <strain evidence="2">DSM 19829</strain>
    </source>
</reference>
<accession>A0ABY5VDW3</accession>
<dbReference type="CDD" id="cd04182">
    <property type="entry name" value="GT_2_like_f"/>
    <property type="match status" value="1"/>
</dbReference>
<dbReference type="EMBL" id="CP102290">
    <property type="protein sequence ID" value="UWP58695.1"/>
    <property type="molecule type" value="Genomic_DNA"/>
</dbReference>